<dbReference type="Proteomes" id="UP000197468">
    <property type="component" value="Unassembled WGS sequence"/>
</dbReference>
<proteinExistence type="predicted"/>
<dbReference type="OrthoDB" id="111944at2"/>
<evidence type="ECO:0000313" key="1">
    <source>
        <dbReference type="EMBL" id="OWQ88917.1"/>
    </source>
</evidence>
<dbReference type="AlphaFoldDB" id="A0A246J8F5"/>
<gene>
    <name evidence="1" type="ORF">CDN99_15725</name>
</gene>
<sequence length="222" mass="23734">MPAVAESPLLPLVGSPEEVRTRLGRSKARRVIVLPVADEDAGRAGQMAQTLSSVIALIGAAWEAHDEQLLRTVVNAVVPKAPPSPNLIKEAAMTANARKAVLQGADWLTAAQLAEVAGLSASNPSTQPNKWKRLKQIFAIDLNGVDYFPGYGLDPETGYRPRKSLTQVLKVFGDDKDGWGLAYWFLGANSFLGGRRPQDVLLTDPSAVVAAAQDEMSAVEHA</sequence>
<organism evidence="1 2">
    <name type="scientific">Roseateles aquatilis</name>
    <dbReference type="NCBI Taxonomy" id="431061"/>
    <lineage>
        <taxon>Bacteria</taxon>
        <taxon>Pseudomonadati</taxon>
        <taxon>Pseudomonadota</taxon>
        <taxon>Betaproteobacteria</taxon>
        <taxon>Burkholderiales</taxon>
        <taxon>Sphaerotilaceae</taxon>
        <taxon>Roseateles</taxon>
    </lineage>
</organism>
<dbReference type="RefSeq" id="WP_088385804.1">
    <property type="nucleotide sequence ID" value="NZ_NIOF01000006.1"/>
</dbReference>
<name>A0A246J8F5_9BURK</name>
<reference evidence="1 2" key="1">
    <citation type="journal article" date="2008" name="Int. J. Syst. Evol. Microbiol.">
        <title>Description of Roseateles aquatilis sp. nov. and Roseateles terrae sp. nov., in the class Betaproteobacteria, and emended description of the genus Roseateles.</title>
        <authorList>
            <person name="Gomila M."/>
            <person name="Bowien B."/>
            <person name="Falsen E."/>
            <person name="Moore E.R."/>
            <person name="Lalucat J."/>
        </authorList>
    </citation>
    <scope>NUCLEOTIDE SEQUENCE [LARGE SCALE GENOMIC DNA]</scope>
    <source>
        <strain evidence="1 2">CCUG 48205</strain>
    </source>
</reference>
<evidence type="ECO:0000313" key="2">
    <source>
        <dbReference type="Proteomes" id="UP000197468"/>
    </source>
</evidence>
<comment type="caution">
    <text evidence="1">The sequence shown here is derived from an EMBL/GenBank/DDBJ whole genome shotgun (WGS) entry which is preliminary data.</text>
</comment>
<accession>A0A246J8F5</accession>
<keyword evidence="2" id="KW-1185">Reference proteome</keyword>
<dbReference type="EMBL" id="NIOF01000006">
    <property type="protein sequence ID" value="OWQ88917.1"/>
    <property type="molecule type" value="Genomic_DNA"/>
</dbReference>
<protein>
    <submittedName>
        <fullName evidence="1">Uncharacterized protein</fullName>
    </submittedName>
</protein>